<dbReference type="AlphaFoldDB" id="A0A1B6M5Y7"/>
<accession>A0A1B6M5Y7</accession>
<dbReference type="EMBL" id="GEBQ01008642">
    <property type="protein sequence ID" value="JAT31335.1"/>
    <property type="molecule type" value="Transcribed_RNA"/>
</dbReference>
<reference evidence="1" key="1">
    <citation type="submission" date="2015-11" db="EMBL/GenBank/DDBJ databases">
        <title>De novo transcriptome assembly of four potential Pierce s Disease insect vectors from Arizona vineyards.</title>
        <authorList>
            <person name="Tassone E.E."/>
        </authorList>
    </citation>
    <scope>NUCLEOTIDE SEQUENCE</scope>
</reference>
<organism evidence="1">
    <name type="scientific">Graphocephala atropunctata</name>
    <dbReference type="NCBI Taxonomy" id="36148"/>
    <lineage>
        <taxon>Eukaryota</taxon>
        <taxon>Metazoa</taxon>
        <taxon>Ecdysozoa</taxon>
        <taxon>Arthropoda</taxon>
        <taxon>Hexapoda</taxon>
        <taxon>Insecta</taxon>
        <taxon>Pterygota</taxon>
        <taxon>Neoptera</taxon>
        <taxon>Paraneoptera</taxon>
        <taxon>Hemiptera</taxon>
        <taxon>Auchenorrhyncha</taxon>
        <taxon>Membracoidea</taxon>
        <taxon>Cicadellidae</taxon>
        <taxon>Cicadellinae</taxon>
        <taxon>Cicadellini</taxon>
        <taxon>Graphocephala</taxon>
    </lineage>
</organism>
<proteinExistence type="predicted"/>
<sequence>LFLHHLITSVLDCPNLLERVTFKVPSGTRSRELFTRVAVSTNYARNSSILRMQRHGNFISEHLDFFQCGSASFKKHIFSVYSNCRIENLNTYKLRNTTHKHKY</sequence>
<name>A0A1B6M5Y7_9HEMI</name>
<evidence type="ECO:0000313" key="1">
    <source>
        <dbReference type="EMBL" id="JAT31335.1"/>
    </source>
</evidence>
<protein>
    <submittedName>
        <fullName evidence="1">Uncharacterized protein</fullName>
    </submittedName>
</protein>
<feature type="non-terminal residue" evidence="1">
    <location>
        <position position="1"/>
    </location>
</feature>
<gene>
    <name evidence="1" type="ORF">g.55063</name>
</gene>